<evidence type="ECO:0000259" key="2">
    <source>
        <dbReference type="Pfam" id="PF09835"/>
    </source>
</evidence>
<sequence length="164" mass="18374">MIRQRLGAYRERVRSALIAAFQESHTPHQIGLSFAIGIFITALPTLGTGLGVFVLLAYAFSWINKVALFSSVVVLNPIVKPLVYLASYRIGSVLFSPEPVILFDITLIDAAINIMRRLLIGNLIIAFALAVGGYFVVRRLTIEYRDRDIEIIEVVLEEPRTEER</sequence>
<comment type="caution">
    <text evidence="3">The sequence shown here is derived from an EMBL/GenBank/DDBJ whole genome shotgun (WGS) entry which is preliminary data.</text>
</comment>
<dbReference type="Pfam" id="PF09835">
    <property type="entry name" value="DUF2062"/>
    <property type="match status" value="1"/>
</dbReference>
<feature type="transmembrane region" description="Helical" evidence="1">
    <location>
        <begin position="118"/>
        <end position="137"/>
    </location>
</feature>
<dbReference type="Proteomes" id="UP001203207">
    <property type="component" value="Unassembled WGS sequence"/>
</dbReference>
<dbReference type="AlphaFoldDB" id="A0AAE3FW31"/>
<dbReference type="PANTHER" id="PTHR40547:SF1">
    <property type="entry name" value="SLL0298 PROTEIN"/>
    <property type="match status" value="1"/>
</dbReference>
<evidence type="ECO:0000313" key="3">
    <source>
        <dbReference type="EMBL" id="MCL9815719.1"/>
    </source>
</evidence>
<keyword evidence="1" id="KW-1133">Transmembrane helix</keyword>
<reference evidence="3" key="1">
    <citation type="journal article" date="2022" name="Syst. Appl. Microbiol.">
        <title>Natronocalculus amylovorans gen. nov., sp. nov., and Natranaeroarchaeum aerophilus sp. nov., dominant culturable amylolytic natronoarchaea from hypersaline soda lakes in southwestern Siberia.</title>
        <authorList>
            <person name="Sorokin D.Y."/>
            <person name="Elcheninov A.G."/>
            <person name="Khizhniak T.V."/>
            <person name="Koenen M."/>
            <person name="Bale N.J."/>
            <person name="Damste J.S.S."/>
            <person name="Kublanov I.V."/>
        </authorList>
    </citation>
    <scope>NUCLEOTIDE SEQUENCE</scope>
    <source>
        <strain evidence="3">AArc-St2</strain>
    </source>
</reference>
<feature type="transmembrane region" description="Helical" evidence="1">
    <location>
        <begin position="66"/>
        <end position="86"/>
    </location>
</feature>
<keyword evidence="1" id="KW-0472">Membrane</keyword>
<protein>
    <submittedName>
        <fullName evidence="3">DUF2062 domain-containing protein</fullName>
    </submittedName>
</protein>
<reference evidence="3" key="2">
    <citation type="submission" date="2022-02" db="EMBL/GenBank/DDBJ databases">
        <authorList>
            <person name="Elcheninov A.G."/>
            <person name="Sorokin D.Y."/>
            <person name="Kublanov I.V."/>
        </authorList>
    </citation>
    <scope>NUCLEOTIDE SEQUENCE</scope>
    <source>
        <strain evidence="3">AArc-St2</strain>
    </source>
</reference>
<accession>A0AAE3FW31</accession>
<name>A0AAE3FW31_9EURY</name>
<feature type="domain" description="DUF2062" evidence="2">
    <location>
        <begin position="13"/>
        <end position="148"/>
    </location>
</feature>
<dbReference type="RefSeq" id="WP_250582599.1">
    <property type="nucleotide sequence ID" value="NZ_JAKRVX010000001.1"/>
</dbReference>
<feature type="transmembrane region" description="Helical" evidence="1">
    <location>
        <begin position="34"/>
        <end position="60"/>
    </location>
</feature>
<dbReference type="InterPro" id="IPR018639">
    <property type="entry name" value="DUF2062"/>
</dbReference>
<evidence type="ECO:0000313" key="4">
    <source>
        <dbReference type="Proteomes" id="UP001203207"/>
    </source>
</evidence>
<dbReference type="PANTHER" id="PTHR40547">
    <property type="entry name" value="SLL0298 PROTEIN"/>
    <property type="match status" value="1"/>
</dbReference>
<feature type="transmembrane region" description="Helical" evidence="1">
    <location>
        <begin position="93"/>
        <end position="112"/>
    </location>
</feature>
<evidence type="ECO:0000256" key="1">
    <source>
        <dbReference type="SAM" id="Phobius"/>
    </source>
</evidence>
<proteinExistence type="predicted"/>
<keyword evidence="4" id="KW-1185">Reference proteome</keyword>
<keyword evidence="1" id="KW-0812">Transmembrane</keyword>
<dbReference type="EMBL" id="JAKRVX010000001">
    <property type="protein sequence ID" value="MCL9815719.1"/>
    <property type="molecule type" value="Genomic_DNA"/>
</dbReference>
<gene>
    <name evidence="3" type="ORF">AArcSt2_02075</name>
</gene>
<organism evidence="3 4">
    <name type="scientific">Natronocalculus amylovorans</name>
    <dbReference type="NCBI Taxonomy" id="2917812"/>
    <lineage>
        <taxon>Archaea</taxon>
        <taxon>Methanobacteriati</taxon>
        <taxon>Methanobacteriota</taxon>
        <taxon>Stenosarchaea group</taxon>
        <taxon>Halobacteria</taxon>
        <taxon>Halobacteriales</taxon>
        <taxon>Haloferacaceae</taxon>
        <taxon>Natronocalculus</taxon>
    </lineage>
</organism>